<comment type="caution">
    <text evidence="2">The sequence shown here is derived from an EMBL/GenBank/DDBJ whole genome shotgun (WGS) entry which is preliminary data.</text>
</comment>
<organism evidence="2 3">
    <name type="scientific">Priestia endophytica DSM 13796</name>
    <dbReference type="NCBI Taxonomy" id="1121089"/>
    <lineage>
        <taxon>Bacteria</taxon>
        <taxon>Bacillati</taxon>
        <taxon>Bacillota</taxon>
        <taxon>Bacilli</taxon>
        <taxon>Bacillales</taxon>
        <taxon>Bacillaceae</taxon>
        <taxon>Priestia</taxon>
    </lineage>
</organism>
<sequence length="102" mass="10930">MIIVAEKHALHKAVSHGEQTIMVKGMIGKLLSPLANVQQKPKDLCITMTPAVAAAIIAPLADITTALAITLILVIGLVTIVSIFKDYHMENTYDGLVLQKKA</sequence>
<accession>A0A1I6BYK0</accession>
<keyword evidence="1" id="KW-1133">Transmembrane helix</keyword>
<evidence type="ECO:0008006" key="4">
    <source>
        <dbReference type="Google" id="ProtNLM"/>
    </source>
</evidence>
<protein>
    <recommendedName>
        <fullName evidence="4">DUF4342 domain-containing protein</fullName>
    </recommendedName>
</protein>
<evidence type="ECO:0000256" key="1">
    <source>
        <dbReference type="SAM" id="Phobius"/>
    </source>
</evidence>
<evidence type="ECO:0000313" key="3">
    <source>
        <dbReference type="Proteomes" id="UP000182762"/>
    </source>
</evidence>
<feature type="transmembrane region" description="Helical" evidence="1">
    <location>
        <begin position="67"/>
        <end position="84"/>
    </location>
</feature>
<evidence type="ECO:0000313" key="2">
    <source>
        <dbReference type="EMBL" id="SFQ86018.1"/>
    </source>
</evidence>
<dbReference type="GeneID" id="93713073"/>
<keyword evidence="1" id="KW-0812">Transmembrane</keyword>
<dbReference type="EMBL" id="FOXX01000017">
    <property type="protein sequence ID" value="SFQ86018.1"/>
    <property type="molecule type" value="Genomic_DNA"/>
</dbReference>
<gene>
    <name evidence="2" type="ORF">SAMN02745910_04540</name>
</gene>
<dbReference type="Proteomes" id="UP000182762">
    <property type="component" value="Unassembled WGS sequence"/>
</dbReference>
<reference evidence="2 3" key="1">
    <citation type="submission" date="2016-10" db="EMBL/GenBank/DDBJ databases">
        <authorList>
            <person name="Varghese N."/>
            <person name="Submissions S."/>
        </authorList>
    </citation>
    <scope>NUCLEOTIDE SEQUENCE [LARGE SCALE GENOMIC DNA]</scope>
    <source>
        <strain evidence="2 3">DSM 13796</strain>
    </source>
</reference>
<keyword evidence="3" id="KW-1185">Reference proteome</keyword>
<keyword evidence="1" id="KW-0472">Membrane</keyword>
<name>A0A1I6BYK0_9BACI</name>
<dbReference type="RefSeq" id="WP_019392335.1">
    <property type="nucleotide sequence ID" value="NZ_FOXX01000017.1"/>
</dbReference>
<feature type="transmembrane region" description="Helical" evidence="1">
    <location>
        <begin position="44"/>
        <end position="61"/>
    </location>
</feature>
<proteinExistence type="predicted"/>